<gene>
    <name evidence="1" type="ORF">L211DRAFT_834859</name>
</gene>
<dbReference type="InParanoid" id="A0A3N4M034"/>
<accession>A0A3N4M034</accession>
<keyword evidence="2" id="KW-1185">Reference proteome</keyword>
<sequence length="52" mass="5610">MIQHCLILPPLKPVQPPASDLQKNLQALKTTLTSLGASSESLLLRFNIAAIN</sequence>
<dbReference type="AlphaFoldDB" id="A0A3N4M034"/>
<organism evidence="1 2">
    <name type="scientific">Terfezia boudieri ATCC MYA-4762</name>
    <dbReference type="NCBI Taxonomy" id="1051890"/>
    <lineage>
        <taxon>Eukaryota</taxon>
        <taxon>Fungi</taxon>
        <taxon>Dikarya</taxon>
        <taxon>Ascomycota</taxon>
        <taxon>Pezizomycotina</taxon>
        <taxon>Pezizomycetes</taxon>
        <taxon>Pezizales</taxon>
        <taxon>Pezizaceae</taxon>
        <taxon>Terfezia</taxon>
    </lineage>
</organism>
<evidence type="ECO:0000313" key="2">
    <source>
        <dbReference type="Proteomes" id="UP000267821"/>
    </source>
</evidence>
<reference evidence="1 2" key="1">
    <citation type="journal article" date="2018" name="Nat. Ecol. Evol.">
        <title>Pezizomycetes genomes reveal the molecular basis of ectomycorrhizal truffle lifestyle.</title>
        <authorList>
            <person name="Murat C."/>
            <person name="Payen T."/>
            <person name="Noel B."/>
            <person name="Kuo A."/>
            <person name="Morin E."/>
            <person name="Chen J."/>
            <person name="Kohler A."/>
            <person name="Krizsan K."/>
            <person name="Balestrini R."/>
            <person name="Da Silva C."/>
            <person name="Montanini B."/>
            <person name="Hainaut M."/>
            <person name="Levati E."/>
            <person name="Barry K.W."/>
            <person name="Belfiori B."/>
            <person name="Cichocki N."/>
            <person name="Clum A."/>
            <person name="Dockter R.B."/>
            <person name="Fauchery L."/>
            <person name="Guy J."/>
            <person name="Iotti M."/>
            <person name="Le Tacon F."/>
            <person name="Lindquist E.A."/>
            <person name="Lipzen A."/>
            <person name="Malagnac F."/>
            <person name="Mello A."/>
            <person name="Molinier V."/>
            <person name="Miyauchi S."/>
            <person name="Poulain J."/>
            <person name="Riccioni C."/>
            <person name="Rubini A."/>
            <person name="Sitrit Y."/>
            <person name="Splivallo R."/>
            <person name="Traeger S."/>
            <person name="Wang M."/>
            <person name="Zifcakova L."/>
            <person name="Wipf D."/>
            <person name="Zambonelli A."/>
            <person name="Paolocci F."/>
            <person name="Nowrousian M."/>
            <person name="Ottonello S."/>
            <person name="Baldrian P."/>
            <person name="Spatafora J.W."/>
            <person name="Henrissat B."/>
            <person name="Nagy L.G."/>
            <person name="Aury J.M."/>
            <person name="Wincker P."/>
            <person name="Grigoriev I.V."/>
            <person name="Bonfante P."/>
            <person name="Martin F.M."/>
        </authorList>
    </citation>
    <scope>NUCLEOTIDE SEQUENCE [LARGE SCALE GENOMIC DNA]</scope>
    <source>
        <strain evidence="1 2">ATCC MYA-4762</strain>
    </source>
</reference>
<name>A0A3N4M034_9PEZI</name>
<dbReference type="Proteomes" id="UP000267821">
    <property type="component" value="Unassembled WGS sequence"/>
</dbReference>
<evidence type="ECO:0000313" key="1">
    <source>
        <dbReference type="EMBL" id="RPB27199.1"/>
    </source>
</evidence>
<protein>
    <submittedName>
        <fullName evidence="1">Uncharacterized protein</fullName>
    </submittedName>
</protein>
<dbReference type="EMBL" id="ML121532">
    <property type="protein sequence ID" value="RPB27199.1"/>
    <property type="molecule type" value="Genomic_DNA"/>
</dbReference>
<proteinExistence type="predicted"/>